<sequence length="300" mass="33910">MSYWCCNSCLTPLKGSSGRQFFLGNCDHINCGKCLAKVNTGIDVIGDGNLHCVQCQKEAYMYIIGNSMPNNKKKLFMGTNAFIKQFQEQFDKHKKFEAMHRELFEKASKIKNSKIFTSLQKVNEKIEKYEAEKVALINQIADNRNVPLPVKGAKLKERHVNENPNFGKVYKSLFENERRSLMLNRSKEKVILKIAPNPINKATYVSHGTAKLPKANSVGRSVQNVSNTPRIIPNVDYLKCYGSHSGENQKFISWISGKPVSTSTPISLTEISNTKKQIIVADGPMKYRTLYEISPINKLN</sequence>
<organism evidence="1 2">
    <name type="scientific">Rhabditophanes sp. KR3021</name>
    <dbReference type="NCBI Taxonomy" id="114890"/>
    <lineage>
        <taxon>Eukaryota</taxon>
        <taxon>Metazoa</taxon>
        <taxon>Ecdysozoa</taxon>
        <taxon>Nematoda</taxon>
        <taxon>Chromadorea</taxon>
        <taxon>Rhabditida</taxon>
        <taxon>Tylenchina</taxon>
        <taxon>Panagrolaimomorpha</taxon>
        <taxon>Strongyloidoidea</taxon>
        <taxon>Alloionematidae</taxon>
        <taxon>Rhabditophanes</taxon>
    </lineage>
</organism>
<accession>A0AC35THW4</accession>
<name>A0AC35THW4_9BILA</name>
<evidence type="ECO:0000313" key="1">
    <source>
        <dbReference type="Proteomes" id="UP000095286"/>
    </source>
</evidence>
<proteinExistence type="predicted"/>
<dbReference type="Proteomes" id="UP000095286">
    <property type="component" value="Unplaced"/>
</dbReference>
<protein>
    <submittedName>
        <fullName evidence="2">RING-type domain-containing protein</fullName>
    </submittedName>
</protein>
<dbReference type="WBParaSite" id="RSKR_0000060150.1">
    <property type="protein sequence ID" value="RSKR_0000060150.1"/>
    <property type="gene ID" value="RSKR_0000060150"/>
</dbReference>
<reference evidence="2" key="1">
    <citation type="submission" date="2016-11" db="UniProtKB">
        <authorList>
            <consortium name="WormBaseParasite"/>
        </authorList>
    </citation>
    <scope>IDENTIFICATION</scope>
    <source>
        <strain evidence="2">KR3021</strain>
    </source>
</reference>
<evidence type="ECO:0000313" key="2">
    <source>
        <dbReference type="WBParaSite" id="RSKR_0000060150.1"/>
    </source>
</evidence>